<reference evidence="1" key="1">
    <citation type="submission" date="2020-09" db="EMBL/GenBank/DDBJ databases">
        <title>Genome-Enabled Discovery of Anthraquinone Biosynthesis in Senna tora.</title>
        <authorList>
            <person name="Kang S.-H."/>
            <person name="Pandey R.P."/>
            <person name="Lee C.-M."/>
            <person name="Sim J.-S."/>
            <person name="Jeong J.-T."/>
            <person name="Choi B.-S."/>
            <person name="Jung M."/>
            <person name="Ginzburg D."/>
            <person name="Zhao K."/>
            <person name="Won S.Y."/>
            <person name="Oh T.-J."/>
            <person name="Yu Y."/>
            <person name="Kim N.-H."/>
            <person name="Lee O.R."/>
            <person name="Lee T.-H."/>
            <person name="Bashyal P."/>
            <person name="Kim T.-S."/>
            <person name="Lee W.-H."/>
            <person name="Kawkins C."/>
            <person name="Kim C.-K."/>
            <person name="Kim J.S."/>
            <person name="Ahn B.O."/>
            <person name="Rhee S.Y."/>
            <person name="Sohng J.K."/>
        </authorList>
    </citation>
    <scope>NUCLEOTIDE SEQUENCE</scope>
    <source>
        <tissue evidence="1">Leaf</tissue>
    </source>
</reference>
<evidence type="ECO:0000313" key="2">
    <source>
        <dbReference type="Proteomes" id="UP000634136"/>
    </source>
</evidence>
<dbReference type="Proteomes" id="UP000634136">
    <property type="component" value="Unassembled WGS sequence"/>
</dbReference>
<proteinExistence type="predicted"/>
<gene>
    <name evidence="1" type="ORF">G2W53_040716</name>
</gene>
<accession>A0A834VYQ9</accession>
<sequence>MEGGGKIWKGLGRELASRMLAKFRV</sequence>
<comment type="caution">
    <text evidence="1">The sequence shown here is derived from an EMBL/GenBank/DDBJ whole genome shotgun (WGS) entry which is preliminary data.</text>
</comment>
<name>A0A834VYQ9_9FABA</name>
<evidence type="ECO:0000313" key="1">
    <source>
        <dbReference type="EMBL" id="KAF7801605.1"/>
    </source>
</evidence>
<dbReference type="EMBL" id="JAAIUW010000013">
    <property type="protein sequence ID" value="KAF7801605.1"/>
    <property type="molecule type" value="Genomic_DNA"/>
</dbReference>
<dbReference type="AlphaFoldDB" id="A0A834VYQ9"/>
<protein>
    <submittedName>
        <fullName evidence="1">Uncharacterized protein</fullName>
    </submittedName>
</protein>
<organism evidence="1 2">
    <name type="scientific">Senna tora</name>
    <dbReference type="NCBI Taxonomy" id="362788"/>
    <lineage>
        <taxon>Eukaryota</taxon>
        <taxon>Viridiplantae</taxon>
        <taxon>Streptophyta</taxon>
        <taxon>Embryophyta</taxon>
        <taxon>Tracheophyta</taxon>
        <taxon>Spermatophyta</taxon>
        <taxon>Magnoliopsida</taxon>
        <taxon>eudicotyledons</taxon>
        <taxon>Gunneridae</taxon>
        <taxon>Pentapetalae</taxon>
        <taxon>rosids</taxon>
        <taxon>fabids</taxon>
        <taxon>Fabales</taxon>
        <taxon>Fabaceae</taxon>
        <taxon>Caesalpinioideae</taxon>
        <taxon>Cassia clade</taxon>
        <taxon>Senna</taxon>
    </lineage>
</organism>
<keyword evidence="2" id="KW-1185">Reference proteome</keyword>